<organism evidence="2 3">
    <name type="scientific">Rhynchosporium secalis</name>
    <name type="common">Barley scald fungus</name>
    <dbReference type="NCBI Taxonomy" id="38038"/>
    <lineage>
        <taxon>Eukaryota</taxon>
        <taxon>Fungi</taxon>
        <taxon>Dikarya</taxon>
        <taxon>Ascomycota</taxon>
        <taxon>Pezizomycotina</taxon>
        <taxon>Leotiomycetes</taxon>
        <taxon>Helotiales</taxon>
        <taxon>Ploettnerulaceae</taxon>
        <taxon>Rhynchosporium</taxon>
    </lineage>
</organism>
<keyword evidence="3" id="KW-1185">Reference proteome</keyword>
<accession>A0A1E1M1L6</accession>
<feature type="region of interest" description="Disordered" evidence="1">
    <location>
        <begin position="11"/>
        <end position="53"/>
    </location>
</feature>
<dbReference type="AlphaFoldDB" id="A0A1E1M1L6"/>
<evidence type="ECO:0000256" key="1">
    <source>
        <dbReference type="SAM" id="MobiDB-lite"/>
    </source>
</evidence>
<evidence type="ECO:0000313" key="2">
    <source>
        <dbReference type="EMBL" id="CZT43010.1"/>
    </source>
</evidence>
<feature type="compositionally biased region" description="Basic residues" evidence="1">
    <location>
        <begin position="34"/>
        <end position="44"/>
    </location>
</feature>
<gene>
    <name evidence="2" type="ORF">RSE6_02986</name>
</gene>
<name>A0A1E1M1L6_RHYSE</name>
<dbReference type="Proteomes" id="UP000177625">
    <property type="component" value="Unassembled WGS sequence"/>
</dbReference>
<dbReference type="EMBL" id="FJVC01000114">
    <property type="protein sequence ID" value="CZT43010.1"/>
    <property type="molecule type" value="Genomic_DNA"/>
</dbReference>
<sequence>MHYLLLASHRLDRTRQNTPASPPPPPLSPCKTHGNVRVRSRRPSTKQEGNARTSSNNLTMLSTCIIYKYTQTYMHMTLLLQCCIFYNTGMGKVHEGETAVKGKEMFLGRSLPILACVEGGCVYCTSPDILKKHRSFVCSFLVFTEIFSTAYPIITYTSSRTASHPYMHTTTSCS</sequence>
<evidence type="ECO:0000313" key="3">
    <source>
        <dbReference type="Proteomes" id="UP000177625"/>
    </source>
</evidence>
<proteinExistence type="predicted"/>
<reference evidence="3" key="1">
    <citation type="submission" date="2016-03" db="EMBL/GenBank/DDBJ databases">
        <authorList>
            <person name="Guldener U."/>
        </authorList>
    </citation>
    <scope>NUCLEOTIDE SEQUENCE [LARGE SCALE GENOMIC DNA]</scope>
</reference>
<protein>
    <submittedName>
        <fullName evidence="2">Uncharacterized protein</fullName>
    </submittedName>
</protein>